<dbReference type="Proteomes" id="UP001558713">
    <property type="component" value="Unassembled WGS sequence"/>
</dbReference>
<dbReference type="InterPro" id="IPR026960">
    <property type="entry name" value="RVT-Znf"/>
</dbReference>
<dbReference type="Pfam" id="PF13966">
    <property type="entry name" value="zf-RVT"/>
    <property type="match status" value="1"/>
</dbReference>
<sequence length="182" mass="18780">MLAYSDPPGRHSGGVAPASPCTRRRGRGAGAPLVGVVAGGQHRGVHRSASGSCGAVLAGVGGVRALHMVPVAPAGRDLVPLSGPALVAVAGMSRVRACSPRGSGCCKIRLFLWRVLSGAVAVAECLNAHGIQTELRCKLCNSAPESINHVLFHCIPARAAWRELHIPQLVHGFSGCLHENDL</sequence>
<keyword evidence="4" id="KW-1185">Reference proteome</keyword>
<organism evidence="3 4">
    <name type="scientific">Cardamine amara subsp. amara</name>
    <dbReference type="NCBI Taxonomy" id="228776"/>
    <lineage>
        <taxon>Eukaryota</taxon>
        <taxon>Viridiplantae</taxon>
        <taxon>Streptophyta</taxon>
        <taxon>Embryophyta</taxon>
        <taxon>Tracheophyta</taxon>
        <taxon>Spermatophyta</taxon>
        <taxon>Magnoliopsida</taxon>
        <taxon>eudicotyledons</taxon>
        <taxon>Gunneridae</taxon>
        <taxon>Pentapetalae</taxon>
        <taxon>rosids</taxon>
        <taxon>malvids</taxon>
        <taxon>Brassicales</taxon>
        <taxon>Brassicaceae</taxon>
        <taxon>Cardamineae</taxon>
        <taxon>Cardamine</taxon>
    </lineage>
</organism>
<proteinExistence type="predicted"/>
<evidence type="ECO:0000259" key="2">
    <source>
        <dbReference type="Pfam" id="PF13966"/>
    </source>
</evidence>
<dbReference type="EMBL" id="JBANAX010000497">
    <property type="protein sequence ID" value="KAL1206716.1"/>
    <property type="molecule type" value="Genomic_DNA"/>
</dbReference>
<evidence type="ECO:0000313" key="4">
    <source>
        <dbReference type="Proteomes" id="UP001558713"/>
    </source>
</evidence>
<comment type="caution">
    <text evidence="3">The sequence shown here is derived from an EMBL/GenBank/DDBJ whole genome shotgun (WGS) entry which is preliminary data.</text>
</comment>
<evidence type="ECO:0000313" key="3">
    <source>
        <dbReference type="EMBL" id="KAL1206716.1"/>
    </source>
</evidence>
<accession>A0ABD1B6L1</accession>
<name>A0ABD1B6L1_CARAN</name>
<gene>
    <name evidence="3" type="ORF">V5N11_027275</name>
</gene>
<protein>
    <recommendedName>
        <fullName evidence="2">Reverse transcriptase zinc-binding domain-containing protein</fullName>
    </recommendedName>
</protein>
<dbReference type="AlphaFoldDB" id="A0ABD1B6L1"/>
<evidence type="ECO:0000256" key="1">
    <source>
        <dbReference type="SAM" id="MobiDB-lite"/>
    </source>
</evidence>
<feature type="region of interest" description="Disordered" evidence="1">
    <location>
        <begin position="1"/>
        <end position="26"/>
    </location>
</feature>
<reference evidence="3 4" key="1">
    <citation type="submission" date="2024-04" db="EMBL/GenBank/DDBJ databases">
        <title>Genome assembly C_amara_ONT_v2.</title>
        <authorList>
            <person name="Yant L."/>
            <person name="Moore C."/>
            <person name="Slenker M."/>
        </authorList>
    </citation>
    <scope>NUCLEOTIDE SEQUENCE [LARGE SCALE GENOMIC DNA]</scope>
    <source>
        <tissue evidence="3">Leaf</tissue>
    </source>
</reference>
<feature type="domain" description="Reverse transcriptase zinc-binding" evidence="2">
    <location>
        <begin position="106"/>
        <end position="161"/>
    </location>
</feature>